<gene>
    <name evidence="1" type="ORF">BAU28_17535</name>
</gene>
<dbReference type="Proteomes" id="UP000182788">
    <property type="component" value="Unassembled WGS sequence"/>
</dbReference>
<evidence type="ECO:0000313" key="1">
    <source>
        <dbReference type="EMBL" id="OJD74963.1"/>
    </source>
</evidence>
<dbReference type="EMBL" id="MAOI01000107">
    <property type="protein sequence ID" value="OJD74963.1"/>
    <property type="molecule type" value="Genomic_DNA"/>
</dbReference>
<dbReference type="AlphaFoldDB" id="A0A1J9V0D4"/>
<evidence type="ECO:0000313" key="2">
    <source>
        <dbReference type="Proteomes" id="UP000182788"/>
    </source>
</evidence>
<name>A0A1J9V0D4_9BACI</name>
<reference evidence="1 2" key="1">
    <citation type="submission" date="2016-06" db="EMBL/GenBank/DDBJ databases">
        <title>First insights into the genetic diversity and population structure of in the Bacillus cereus group bacteria from diverse marine environments.</title>
        <authorList>
            <person name="Liu Y."/>
            <person name="Lai Q."/>
            <person name="Shao Z."/>
        </authorList>
    </citation>
    <scope>NUCLEOTIDE SEQUENCE [LARGE SCALE GENOMIC DNA]</scope>
    <source>
        <strain evidence="1 2">NH24A2</strain>
    </source>
</reference>
<organism evidence="1 2">
    <name type="scientific">Bacillus paramycoides</name>
    <dbReference type="NCBI Taxonomy" id="2026194"/>
    <lineage>
        <taxon>Bacteria</taxon>
        <taxon>Bacillati</taxon>
        <taxon>Bacillota</taxon>
        <taxon>Bacilli</taxon>
        <taxon>Bacillales</taxon>
        <taxon>Bacillaceae</taxon>
        <taxon>Bacillus</taxon>
        <taxon>Bacillus cereus group</taxon>
    </lineage>
</organism>
<protein>
    <submittedName>
        <fullName evidence="1">Uncharacterized protein</fullName>
    </submittedName>
</protein>
<accession>A0A1J9V0D4</accession>
<comment type="caution">
    <text evidence="1">The sequence shown here is derived from an EMBL/GenBank/DDBJ whole genome shotgun (WGS) entry which is preliminary data.</text>
</comment>
<proteinExistence type="predicted"/>
<sequence length="76" mass="8792">MNGIGFNNIKLTDRDVYKILYLNKVEGLQSHQLETMFPVTKATIKSIVNGKSRKDCYGLFMKYKDSHSDEFMKLAK</sequence>
<dbReference type="GeneID" id="87594192"/>
<dbReference type="RefSeq" id="WP_071720117.1">
    <property type="nucleotide sequence ID" value="NZ_CBCSHB010000010.1"/>
</dbReference>